<keyword evidence="1" id="KW-0175">Coiled coil</keyword>
<keyword evidence="4" id="KW-0540">Nuclease</keyword>
<keyword evidence="4" id="KW-0378">Hydrolase</keyword>
<sequence length="322" mass="37041">MTKNLIPESEAPASPKETLPTMYDLPSENPEEPGLPDEFHDLQPELLSRTFRCQYYPSEAVFIGTDLNLYYDVRHPQWYKRPDWFLVVGVPRLYEGNDIRSSYVIWQEGVNPFVIVELLSPTTAKDDLGDNLEQESEASRRVAGNSDKIQLHDSNKTSNSSSELTHQTIPSKWEVYEQRLRVPYYLVFSRYTNQIRFFKLVGAGYQEQGILADPPQIWIPELDIGLGLWWGEYAGITRNWLRWCDGSGNWLLTDTEQEREAKEQALAKADEALEEKEQAQQQVKQIVVNLLKSGMNIEQVAKITGVDREEIRELLGESEGSR</sequence>
<organism evidence="4 5">
    <name type="scientific">Moorena producens (strain JHB)</name>
    <dbReference type="NCBI Taxonomy" id="1454205"/>
    <lineage>
        <taxon>Bacteria</taxon>
        <taxon>Bacillati</taxon>
        <taxon>Cyanobacteriota</taxon>
        <taxon>Cyanophyceae</taxon>
        <taxon>Coleofasciculales</taxon>
        <taxon>Coleofasciculaceae</taxon>
        <taxon>Moorena</taxon>
    </lineage>
</organism>
<gene>
    <name evidence="4" type="ORF">BJP36_32930</name>
</gene>
<evidence type="ECO:0000313" key="4">
    <source>
        <dbReference type="EMBL" id="AOY84018.1"/>
    </source>
</evidence>
<evidence type="ECO:0000256" key="2">
    <source>
        <dbReference type="SAM" id="MobiDB-lite"/>
    </source>
</evidence>
<dbReference type="CDD" id="cd06260">
    <property type="entry name" value="DUF820-like"/>
    <property type="match status" value="1"/>
</dbReference>
<dbReference type="InterPro" id="IPR008538">
    <property type="entry name" value="Uma2"/>
</dbReference>
<feature type="coiled-coil region" evidence="1">
    <location>
        <begin position="252"/>
        <end position="289"/>
    </location>
</feature>
<feature type="domain" description="Putative restriction endonuclease" evidence="3">
    <location>
        <begin position="23"/>
        <end position="132"/>
    </location>
</feature>
<dbReference type="AlphaFoldDB" id="A0A1D9G8S9"/>
<name>A0A1D9G8S9_MOOP1</name>
<dbReference type="Proteomes" id="UP000176944">
    <property type="component" value="Chromosome"/>
</dbReference>
<proteinExistence type="predicted"/>
<evidence type="ECO:0000259" key="3">
    <source>
        <dbReference type="Pfam" id="PF05685"/>
    </source>
</evidence>
<dbReference type="PANTHER" id="PTHR33352:SF3">
    <property type="entry name" value="SLR1612 PROTEIN"/>
    <property type="match status" value="1"/>
</dbReference>
<reference evidence="5" key="1">
    <citation type="submission" date="2016-10" db="EMBL/GenBank/DDBJ databases">
        <title>Comparative genomics uncovers the prolific and rare metabolic potential of the cyanobacterial genus Moorea.</title>
        <authorList>
            <person name="Leao T."/>
            <person name="Castelao G."/>
            <person name="Korobeynikov A."/>
            <person name="Monroe E.A."/>
            <person name="Podell S."/>
            <person name="Glukhov E."/>
            <person name="Allen E."/>
            <person name="Gerwick W.H."/>
            <person name="Gerwick L."/>
        </authorList>
    </citation>
    <scope>NUCLEOTIDE SEQUENCE [LARGE SCALE GENOMIC DNA]</scope>
    <source>
        <strain evidence="5">JHB</strain>
    </source>
</reference>
<dbReference type="PANTHER" id="PTHR33352">
    <property type="entry name" value="SLR1095 PROTEIN"/>
    <property type="match status" value="1"/>
</dbReference>
<accession>A0A1D9G8S9</accession>
<evidence type="ECO:0000313" key="5">
    <source>
        <dbReference type="Proteomes" id="UP000176944"/>
    </source>
</evidence>
<feature type="region of interest" description="Disordered" evidence="2">
    <location>
        <begin position="126"/>
        <end position="163"/>
    </location>
</feature>
<evidence type="ECO:0000256" key="1">
    <source>
        <dbReference type="SAM" id="Coils"/>
    </source>
</evidence>
<protein>
    <submittedName>
        <fullName evidence="4">Uma2 family endonuclease</fullName>
    </submittedName>
</protein>
<dbReference type="EMBL" id="CP017708">
    <property type="protein sequence ID" value="AOY84018.1"/>
    <property type="molecule type" value="Genomic_DNA"/>
</dbReference>
<feature type="region of interest" description="Disordered" evidence="2">
    <location>
        <begin position="1"/>
        <end position="32"/>
    </location>
</feature>
<dbReference type="Pfam" id="PF05685">
    <property type="entry name" value="Uma2"/>
    <property type="match status" value="1"/>
</dbReference>
<keyword evidence="4" id="KW-0255">Endonuclease</keyword>
<dbReference type="GO" id="GO:0004519">
    <property type="term" value="F:endonuclease activity"/>
    <property type="evidence" value="ECO:0007669"/>
    <property type="project" value="UniProtKB-KW"/>
</dbReference>